<evidence type="ECO:0000256" key="2">
    <source>
        <dbReference type="ARBA" id="ARBA00023315"/>
    </source>
</evidence>
<dbReference type="PROSITE" id="PS51186">
    <property type="entry name" value="GNAT"/>
    <property type="match status" value="1"/>
</dbReference>
<dbReference type="Proteomes" id="UP000198967">
    <property type="component" value="Unassembled WGS sequence"/>
</dbReference>
<evidence type="ECO:0000313" key="4">
    <source>
        <dbReference type="EMBL" id="SDG18803.1"/>
    </source>
</evidence>
<keyword evidence="1 4" id="KW-0808">Transferase</keyword>
<feature type="domain" description="N-acetyltransferase" evidence="3">
    <location>
        <begin position="45"/>
        <end position="191"/>
    </location>
</feature>
<dbReference type="SUPFAM" id="SSF55729">
    <property type="entry name" value="Acyl-CoA N-acyltransferases (Nat)"/>
    <property type="match status" value="1"/>
</dbReference>
<dbReference type="GO" id="GO:0016747">
    <property type="term" value="F:acyltransferase activity, transferring groups other than amino-acyl groups"/>
    <property type="evidence" value="ECO:0007669"/>
    <property type="project" value="InterPro"/>
</dbReference>
<dbReference type="AlphaFoldDB" id="A0A1G7S750"/>
<name>A0A1G7S750_PSEOR</name>
<organism evidence="4 5">
    <name type="scientific">Pseudonocardia oroxyli</name>
    <dbReference type="NCBI Taxonomy" id="366584"/>
    <lineage>
        <taxon>Bacteria</taxon>
        <taxon>Bacillati</taxon>
        <taxon>Actinomycetota</taxon>
        <taxon>Actinomycetes</taxon>
        <taxon>Pseudonocardiales</taxon>
        <taxon>Pseudonocardiaceae</taxon>
        <taxon>Pseudonocardia</taxon>
    </lineage>
</organism>
<dbReference type="Pfam" id="PF00583">
    <property type="entry name" value="Acetyltransf_1"/>
    <property type="match status" value="1"/>
</dbReference>
<dbReference type="PANTHER" id="PTHR43877:SF2">
    <property type="entry name" value="AMINOALKYLPHOSPHONATE N-ACETYLTRANSFERASE-RELATED"/>
    <property type="match status" value="1"/>
</dbReference>
<dbReference type="EMBL" id="FNBE01000009">
    <property type="protein sequence ID" value="SDG18803.1"/>
    <property type="molecule type" value="Genomic_DNA"/>
</dbReference>
<sequence length="191" mass="20523">MPRSRLGVVETEAPVLGPGVFRGHAVGHSRGVVSFAEFAVDGRPVLLRLAVADDVPELVRLLAADQLGATRESAEDPAPYRRAFEAIDRDPAHLLLVADDGGRAVGTLQLSFLPGLARRGALRAQIEAVRVAAGLRGSGVGAWMVGWAVDEARRRGCALVQLTTDKRRVDAHRFYERLGFVASHEGMKLSL</sequence>
<dbReference type="InterPro" id="IPR050832">
    <property type="entry name" value="Bact_Acetyltransf"/>
</dbReference>
<dbReference type="OrthoDB" id="9789603at2"/>
<gene>
    <name evidence="4" type="ORF">SAMN05216377_109255</name>
</gene>
<keyword evidence="2" id="KW-0012">Acyltransferase</keyword>
<dbReference type="InterPro" id="IPR016181">
    <property type="entry name" value="Acyl_CoA_acyltransferase"/>
</dbReference>
<evidence type="ECO:0000313" key="5">
    <source>
        <dbReference type="Proteomes" id="UP000198967"/>
    </source>
</evidence>
<keyword evidence="5" id="KW-1185">Reference proteome</keyword>
<evidence type="ECO:0000256" key="1">
    <source>
        <dbReference type="ARBA" id="ARBA00022679"/>
    </source>
</evidence>
<proteinExistence type="predicted"/>
<dbReference type="InterPro" id="IPR000182">
    <property type="entry name" value="GNAT_dom"/>
</dbReference>
<evidence type="ECO:0000259" key="3">
    <source>
        <dbReference type="PROSITE" id="PS51186"/>
    </source>
</evidence>
<dbReference type="CDD" id="cd04301">
    <property type="entry name" value="NAT_SF"/>
    <property type="match status" value="1"/>
</dbReference>
<protein>
    <submittedName>
        <fullName evidence="4">Acetyltransferase (GNAT) family protein</fullName>
    </submittedName>
</protein>
<accession>A0A1G7S750</accession>
<dbReference type="Gene3D" id="3.40.630.30">
    <property type="match status" value="1"/>
</dbReference>
<reference evidence="4 5" key="1">
    <citation type="submission" date="2016-10" db="EMBL/GenBank/DDBJ databases">
        <authorList>
            <person name="de Groot N.N."/>
        </authorList>
    </citation>
    <scope>NUCLEOTIDE SEQUENCE [LARGE SCALE GENOMIC DNA]</scope>
    <source>
        <strain evidence="4 5">CGMCC 4.3143</strain>
    </source>
</reference>
<dbReference type="STRING" id="366584.SAMN05216377_109255"/>
<dbReference type="PANTHER" id="PTHR43877">
    <property type="entry name" value="AMINOALKYLPHOSPHONATE N-ACETYLTRANSFERASE-RELATED-RELATED"/>
    <property type="match status" value="1"/>
</dbReference>